<dbReference type="RefSeq" id="WP_081138799.1">
    <property type="nucleotide sequence ID" value="NZ_MWUE01000014.1"/>
</dbReference>
<gene>
    <name evidence="1" type="ORF">B2J69_09725</name>
</gene>
<dbReference type="Proteomes" id="UP000192769">
    <property type="component" value="Unassembled WGS sequence"/>
</dbReference>
<proteinExistence type="predicted"/>
<sequence length="74" mass="8335">MSIVFIPPLITLLLSKENEKGSPLTTEEVNCIRDNATAIQVDVDTALAIAESRGYCDINPEDCWNEWAAFRREH</sequence>
<organism evidence="1 2">
    <name type="scientific">Pantoea latae</name>
    <dbReference type="NCBI Taxonomy" id="1964541"/>
    <lineage>
        <taxon>Bacteria</taxon>
        <taxon>Pseudomonadati</taxon>
        <taxon>Pseudomonadota</taxon>
        <taxon>Gammaproteobacteria</taxon>
        <taxon>Enterobacterales</taxon>
        <taxon>Erwiniaceae</taxon>
        <taxon>Pantoea</taxon>
    </lineage>
</organism>
<reference evidence="1 2" key="1">
    <citation type="submission" date="2017-02" db="EMBL/GenBank/DDBJ databases">
        <title>Whole genome shotgun sequence of Pantoea agglomerans strain AS1 isolated from a cycad, Zamia floridana in Central Florida, USA.</title>
        <authorList>
            <person name="Lata P."/>
            <person name="Govindarajan S."/>
            <person name="Qi F."/>
            <person name="Li J.-L."/>
            <person name="Maurya S.K."/>
            <person name="Sahoo M.K."/>
        </authorList>
    </citation>
    <scope>NUCLEOTIDE SEQUENCE [LARGE SCALE GENOMIC DNA]</scope>
    <source>
        <strain evidence="1 2">AS1</strain>
    </source>
</reference>
<evidence type="ECO:0000313" key="1">
    <source>
        <dbReference type="EMBL" id="OQP34055.1"/>
    </source>
</evidence>
<accession>A0A1V9DJU8</accession>
<comment type="caution">
    <text evidence="1">The sequence shown here is derived from an EMBL/GenBank/DDBJ whole genome shotgun (WGS) entry which is preliminary data.</text>
</comment>
<protein>
    <submittedName>
        <fullName evidence="1">Uncharacterized protein</fullName>
    </submittedName>
</protein>
<dbReference type="OrthoDB" id="7066376at2"/>
<dbReference type="AlphaFoldDB" id="A0A1V9DJU8"/>
<evidence type="ECO:0000313" key="2">
    <source>
        <dbReference type="Proteomes" id="UP000192769"/>
    </source>
</evidence>
<dbReference type="EMBL" id="MWUE01000014">
    <property type="protein sequence ID" value="OQP34055.1"/>
    <property type="molecule type" value="Genomic_DNA"/>
</dbReference>
<keyword evidence="2" id="KW-1185">Reference proteome</keyword>
<name>A0A1V9DJU8_9GAMM</name>